<protein>
    <submittedName>
        <fullName evidence="5">LacI family transcriptional regulator</fullName>
    </submittedName>
</protein>
<dbReference type="SUPFAM" id="SSF47413">
    <property type="entry name" value="lambda repressor-like DNA-binding domains"/>
    <property type="match status" value="1"/>
</dbReference>
<dbReference type="EMBL" id="RZNJ01000003">
    <property type="protein sequence ID" value="RUT31227.1"/>
    <property type="molecule type" value="Genomic_DNA"/>
</dbReference>
<dbReference type="CDD" id="cd01392">
    <property type="entry name" value="HTH_LacI"/>
    <property type="match status" value="1"/>
</dbReference>
<dbReference type="AlphaFoldDB" id="A0A433XAV9"/>
<proteinExistence type="predicted"/>
<accession>A0A433XAV9</accession>
<dbReference type="PANTHER" id="PTHR30146">
    <property type="entry name" value="LACI-RELATED TRANSCRIPTIONAL REPRESSOR"/>
    <property type="match status" value="1"/>
</dbReference>
<dbReference type="Pfam" id="PF00532">
    <property type="entry name" value="Peripla_BP_1"/>
    <property type="match status" value="1"/>
</dbReference>
<dbReference type="Gene3D" id="3.40.50.2300">
    <property type="match status" value="2"/>
</dbReference>
<keyword evidence="3" id="KW-0804">Transcription</keyword>
<dbReference type="GO" id="GO:0003700">
    <property type="term" value="F:DNA-binding transcription factor activity"/>
    <property type="evidence" value="ECO:0007669"/>
    <property type="project" value="TreeGrafter"/>
</dbReference>
<reference evidence="5 6" key="1">
    <citation type="journal article" date="2016" name="Int. J. Syst. Evol. Microbiol.">
        <title>Arsenicitalea aurantiaca gen. nov., sp. nov., a new member of the family Hyphomicrobiaceae, isolated from high-arsenic sediment.</title>
        <authorList>
            <person name="Mu Y."/>
            <person name="Zhou L."/>
            <person name="Zeng X.C."/>
            <person name="Liu L."/>
            <person name="Pan Y."/>
            <person name="Chen X."/>
            <person name="Wang J."/>
            <person name="Li S."/>
            <person name="Li W.J."/>
            <person name="Wang Y."/>
        </authorList>
    </citation>
    <scope>NUCLEOTIDE SEQUENCE [LARGE SCALE GENOMIC DNA]</scope>
    <source>
        <strain evidence="5 6">42-50</strain>
    </source>
</reference>
<dbReference type="PROSITE" id="PS50932">
    <property type="entry name" value="HTH_LACI_2"/>
    <property type="match status" value="1"/>
</dbReference>
<dbReference type="SUPFAM" id="SSF53822">
    <property type="entry name" value="Periplasmic binding protein-like I"/>
    <property type="match status" value="1"/>
</dbReference>
<evidence type="ECO:0000313" key="5">
    <source>
        <dbReference type="EMBL" id="RUT31227.1"/>
    </source>
</evidence>
<organism evidence="5 6">
    <name type="scientific">Arsenicitalea aurantiaca</name>
    <dbReference type="NCBI Taxonomy" id="1783274"/>
    <lineage>
        <taxon>Bacteria</taxon>
        <taxon>Pseudomonadati</taxon>
        <taxon>Pseudomonadota</taxon>
        <taxon>Alphaproteobacteria</taxon>
        <taxon>Hyphomicrobiales</taxon>
        <taxon>Devosiaceae</taxon>
        <taxon>Arsenicitalea</taxon>
    </lineage>
</organism>
<dbReference type="InterPro" id="IPR001761">
    <property type="entry name" value="Peripla_BP/Lac1_sug-bd_dom"/>
</dbReference>
<evidence type="ECO:0000313" key="6">
    <source>
        <dbReference type="Proteomes" id="UP000281547"/>
    </source>
</evidence>
<evidence type="ECO:0000256" key="3">
    <source>
        <dbReference type="ARBA" id="ARBA00023163"/>
    </source>
</evidence>
<gene>
    <name evidence="5" type="ORF">EMQ25_10220</name>
</gene>
<evidence type="ECO:0000259" key="4">
    <source>
        <dbReference type="PROSITE" id="PS50932"/>
    </source>
</evidence>
<dbReference type="SMART" id="SM00354">
    <property type="entry name" value="HTH_LACI"/>
    <property type="match status" value="1"/>
</dbReference>
<evidence type="ECO:0000256" key="2">
    <source>
        <dbReference type="ARBA" id="ARBA00023125"/>
    </source>
</evidence>
<comment type="caution">
    <text evidence="5">The sequence shown here is derived from an EMBL/GenBank/DDBJ whole genome shotgun (WGS) entry which is preliminary data.</text>
</comment>
<dbReference type="InterPro" id="IPR010982">
    <property type="entry name" value="Lambda_DNA-bd_dom_sf"/>
</dbReference>
<evidence type="ECO:0000256" key="1">
    <source>
        <dbReference type="ARBA" id="ARBA00023015"/>
    </source>
</evidence>
<dbReference type="InterPro" id="IPR028082">
    <property type="entry name" value="Peripla_BP_I"/>
</dbReference>
<dbReference type="Pfam" id="PF00356">
    <property type="entry name" value="LacI"/>
    <property type="match status" value="1"/>
</dbReference>
<dbReference type="GO" id="GO:0000976">
    <property type="term" value="F:transcription cis-regulatory region binding"/>
    <property type="evidence" value="ECO:0007669"/>
    <property type="project" value="TreeGrafter"/>
</dbReference>
<keyword evidence="2" id="KW-0238">DNA-binding</keyword>
<dbReference type="Proteomes" id="UP000281547">
    <property type="component" value="Unassembled WGS sequence"/>
</dbReference>
<dbReference type="InterPro" id="IPR000843">
    <property type="entry name" value="HTH_LacI"/>
</dbReference>
<keyword evidence="1" id="KW-0805">Transcription regulation</keyword>
<dbReference type="Gene3D" id="1.10.260.40">
    <property type="entry name" value="lambda repressor-like DNA-binding domains"/>
    <property type="match status" value="1"/>
</dbReference>
<feature type="domain" description="HTH lacI-type" evidence="4">
    <location>
        <begin position="16"/>
        <end position="70"/>
    </location>
</feature>
<name>A0A433XAV9_9HYPH</name>
<dbReference type="PANTHER" id="PTHR30146:SF109">
    <property type="entry name" value="HTH-TYPE TRANSCRIPTIONAL REGULATOR GALS"/>
    <property type="match status" value="1"/>
</dbReference>
<keyword evidence="6" id="KW-1185">Reference proteome</keyword>
<sequence>MRMKKPPSERARSANVTIRDVAAELDLSITTISRALNGYSDVGEATRERVAEAAARMGYRPNRNAQRLVTRRTRNIGWVQPDNERKFLDPHFVEVMAGVLRGARAGHYDIVLTSELAEGEVAAYERYVAENGVDGFILDLPREDDPRIAFLLSTGHPFVVHGREARAGRYGWVDVDNYGNFYKLARLMIANGRRRVAFINGDERYTYALHRRMGVVDAIADAGLPPDTLRLHNGVHPMGEAGYRLTELALADPDIDAILYSSILMAIEGQAAIRAVRGENHAIAVGTMDDRLAYVDLTPHAGRMTRVRSSLREAGRALVEELVRRCEDHIAPRGTLMASEFVLAEGMDGASLALPLPVETGARRPPV</sequence>